<dbReference type="Pfam" id="PF21221">
    <property type="entry name" value="B_lactamase-like_C"/>
    <property type="match status" value="1"/>
</dbReference>
<feature type="domain" description="Metallo-beta-lactamase" evidence="1">
    <location>
        <begin position="43"/>
        <end position="251"/>
    </location>
</feature>
<organism evidence="2 3">
    <name type="scientific">Devosia ginsengisoli</name>
    <dbReference type="NCBI Taxonomy" id="400770"/>
    <lineage>
        <taxon>Bacteria</taxon>
        <taxon>Pseudomonadati</taxon>
        <taxon>Pseudomonadota</taxon>
        <taxon>Alphaproteobacteria</taxon>
        <taxon>Hyphomicrobiales</taxon>
        <taxon>Devosiaceae</taxon>
        <taxon>Devosia</taxon>
    </lineage>
</organism>
<dbReference type="EMBL" id="CP042304">
    <property type="protein sequence ID" value="QDZ09499.1"/>
    <property type="molecule type" value="Genomic_DNA"/>
</dbReference>
<dbReference type="GO" id="GO:0016787">
    <property type="term" value="F:hydrolase activity"/>
    <property type="evidence" value="ECO:0007669"/>
    <property type="project" value="UniProtKB-KW"/>
</dbReference>
<protein>
    <submittedName>
        <fullName evidence="2">MBL fold metallo-hydrolase</fullName>
    </submittedName>
</protein>
<dbReference type="InterPro" id="IPR050662">
    <property type="entry name" value="Sec-metab_biosynth-thioest"/>
</dbReference>
<dbReference type="Pfam" id="PF00753">
    <property type="entry name" value="Lactamase_B"/>
    <property type="match status" value="1"/>
</dbReference>
<keyword evidence="2" id="KW-0378">Hydrolase</keyword>
<gene>
    <name evidence="2" type="ORF">FPZ08_01305</name>
</gene>
<dbReference type="KEGG" id="dea:FPZ08_01305"/>
<dbReference type="SMART" id="SM00849">
    <property type="entry name" value="Lactamase_B"/>
    <property type="match status" value="1"/>
</dbReference>
<evidence type="ECO:0000259" key="1">
    <source>
        <dbReference type="SMART" id="SM00849"/>
    </source>
</evidence>
<dbReference type="Proteomes" id="UP000315364">
    <property type="component" value="Chromosome"/>
</dbReference>
<dbReference type="InterPro" id="IPR048933">
    <property type="entry name" value="B_lactamase-like_C"/>
</dbReference>
<reference evidence="2 3" key="1">
    <citation type="submission" date="2019-07" db="EMBL/GenBank/DDBJ databases">
        <title>Full genome sequence of Devosia sp. Gsoil 520.</title>
        <authorList>
            <person name="Im W.-T."/>
        </authorList>
    </citation>
    <scope>NUCLEOTIDE SEQUENCE [LARGE SCALE GENOMIC DNA]</scope>
    <source>
        <strain evidence="2 3">Gsoil 520</strain>
    </source>
</reference>
<proteinExistence type="predicted"/>
<dbReference type="AlphaFoldDB" id="A0A5B8LNF1"/>
<dbReference type="PANTHER" id="PTHR23131">
    <property type="entry name" value="ENDORIBONUCLEASE LACTB2"/>
    <property type="match status" value="1"/>
</dbReference>
<dbReference type="InterPro" id="IPR001279">
    <property type="entry name" value="Metallo-B-lactamas"/>
</dbReference>
<dbReference type="PANTHER" id="PTHR23131:SF4">
    <property type="entry name" value="METALLO-BETA-LACTAMASE SUPERFAMILY POTEIN"/>
    <property type="match status" value="1"/>
</dbReference>
<dbReference type="SUPFAM" id="SSF56281">
    <property type="entry name" value="Metallo-hydrolase/oxidoreductase"/>
    <property type="match status" value="1"/>
</dbReference>
<keyword evidence="3" id="KW-1185">Reference proteome</keyword>
<dbReference type="InterPro" id="IPR036866">
    <property type="entry name" value="RibonucZ/Hydroxyglut_hydro"/>
</dbReference>
<evidence type="ECO:0000313" key="3">
    <source>
        <dbReference type="Proteomes" id="UP000315364"/>
    </source>
</evidence>
<dbReference type="Gene3D" id="3.60.15.10">
    <property type="entry name" value="Ribonuclease Z/Hydroxyacylglutathione hydrolase-like"/>
    <property type="match status" value="1"/>
</dbReference>
<dbReference type="Gene3D" id="1.10.10.10">
    <property type="entry name" value="Winged helix-like DNA-binding domain superfamily/Winged helix DNA-binding domain"/>
    <property type="match status" value="1"/>
</dbReference>
<dbReference type="RefSeq" id="WP_146288310.1">
    <property type="nucleotide sequence ID" value="NZ_CP042304.1"/>
</dbReference>
<accession>A0A5B8LNF1</accession>
<dbReference type="InterPro" id="IPR036388">
    <property type="entry name" value="WH-like_DNA-bd_sf"/>
</dbReference>
<dbReference type="OrthoDB" id="2971563at2"/>
<name>A0A5B8LNF1_9HYPH</name>
<evidence type="ECO:0000313" key="2">
    <source>
        <dbReference type="EMBL" id="QDZ09499.1"/>
    </source>
</evidence>
<sequence length="338" mass="36545">MMLLPPSIPVAPSGPARGEGEYIAIGEHVRWYRLVSPMAPMGGVNIWALRDGDGWAVVDTGFADPDSTAQWQVILDDLALPVTRIICTHFHPDHIGQVGMLQQRFDAPLFMTDVEWHLARRINAAESSPFTELLRRCGLAEEALAALAAGRSGRFSSGLPEHCEILTPGETIVIGELRWRIETGAGHSPRPAILVSDEARLALVGDQLLMRITPHVGVDAENPEGDPLGAYLEYLHGAAVMPGDLLALPGHGPAFRQAGLRATEIADHHHKALDSISRALGTPSLASDILVPLFGRIPSGMGLVLALTEALAHLNRLVAEGRARRFLDEAGHYRFSRD</sequence>